<proteinExistence type="predicted"/>
<dbReference type="Proteomes" id="UP000217033">
    <property type="component" value="Unassembled WGS sequence"/>
</dbReference>
<protein>
    <recommendedName>
        <fullName evidence="4">DUF3899 domain-containing protein</fullName>
    </recommendedName>
</protein>
<sequence>MNNKKLTNQPYIKKFFNKTFFFILFGLIGLEILLFIILYFSFVSASVKLDVISHIYFGIFVVLLLPSIFYYISFKAVSTKNFRQKHNREVKIKSTDKRLIDRFYINAEHNFNNYRQALIRANYWYAAVIILPVIVALIIAIVFALI</sequence>
<organism evidence="2 3">
    <name type="scientific">Mycoplasmopsis agassizii</name>
    <dbReference type="NCBI Taxonomy" id="33922"/>
    <lineage>
        <taxon>Bacteria</taxon>
        <taxon>Bacillati</taxon>
        <taxon>Mycoplasmatota</taxon>
        <taxon>Mycoplasmoidales</taxon>
        <taxon>Metamycoplasmataceae</taxon>
        <taxon>Mycoplasmopsis</taxon>
    </lineage>
</organism>
<name>A0ABX4H5N5_9BACT</name>
<keyword evidence="3" id="KW-1185">Reference proteome</keyword>
<evidence type="ECO:0000313" key="3">
    <source>
        <dbReference type="Proteomes" id="UP000217033"/>
    </source>
</evidence>
<dbReference type="RefSeq" id="WP_084232574.1">
    <property type="nucleotide sequence ID" value="NZ_FWXE01000009.1"/>
</dbReference>
<accession>A0ABX4H5N5</accession>
<evidence type="ECO:0008006" key="4">
    <source>
        <dbReference type="Google" id="ProtNLM"/>
    </source>
</evidence>
<feature type="transmembrane region" description="Helical" evidence="1">
    <location>
        <begin position="54"/>
        <end position="74"/>
    </location>
</feature>
<comment type="caution">
    <text evidence="2">The sequence shown here is derived from an EMBL/GenBank/DDBJ whole genome shotgun (WGS) entry which is preliminary data.</text>
</comment>
<keyword evidence="1" id="KW-0472">Membrane</keyword>
<feature type="transmembrane region" description="Helical" evidence="1">
    <location>
        <begin position="123"/>
        <end position="145"/>
    </location>
</feature>
<keyword evidence="1" id="KW-0812">Transmembrane</keyword>
<reference evidence="2" key="1">
    <citation type="submission" date="2017-08" db="EMBL/GenBank/DDBJ databases">
        <authorList>
            <person name="Alvarez-Ponce D."/>
            <person name="Weitzman C.L."/>
            <person name="Tillett R.L."/>
            <person name="Sandmeier F.C."/>
            <person name="Tracy C.R."/>
        </authorList>
    </citation>
    <scope>NUCLEOTIDE SEQUENCE [LARGE SCALE GENOMIC DNA]</scope>
    <source>
        <strain evidence="2">PS6</strain>
    </source>
</reference>
<keyword evidence="1" id="KW-1133">Transmembrane helix</keyword>
<gene>
    <name evidence="2" type="ORF">CJF60_00835</name>
</gene>
<evidence type="ECO:0000256" key="1">
    <source>
        <dbReference type="SAM" id="Phobius"/>
    </source>
</evidence>
<feature type="transmembrane region" description="Helical" evidence="1">
    <location>
        <begin position="20"/>
        <end position="42"/>
    </location>
</feature>
<dbReference type="EMBL" id="NQMN01000001">
    <property type="protein sequence ID" value="PAF55218.1"/>
    <property type="molecule type" value="Genomic_DNA"/>
</dbReference>
<evidence type="ECO:0000313" key="2">
    <source>
        <dbReference type="EMBL" id="PAF55218.1"/>
    </source>
</evidence>